<dbReference type="InterPro" id="IPR003930">
    <property type="entry name" value="K_chnl_Ca-activ_BK_bsu"/>
</dbReference>
<evidence type="ECO:0000256" key="9">
    <source>
        <dbReference type="SAM" id="Phobius"/>
    </source>
</evidence>
<evidence type="ECO:0000256" key="7">
    <source>
        <dbReference type="ARBA" id="ARBA00023180"/>
    </source>
</evidence>
<keyword evidence="8" id="KW-0407">Ion channel</keyword>
<evidence type="ECO:0000256" key="8">
    <source>
        <dbReference type="ARBA" id="ARBA00023303"/>
    </source>
</evidence>
<dbReference type="GO" id="GO:0015459">
    <property type="term" value="F:potassium channel regulator activity"/>
    <property type="evidence" value="ECO:0007669"/>
    <property type="project" value="TreeGrafter"/>
</dbReference>
<dbReference type="GO" id="GO:0015269">
    <property type="term" value="F:calcium-activated potassium channel activity"/>
    <property type="evidence" value="ECO:0007669"/>
    <property type="project" value="InterPro"/>
</dbReference>
<dbReference type="PANTHER" id="PTHR10258">
    <property type="entry name" value="CALCIUM-ACTIVATED POTASSIUM CHANNEL SUBUNIT BETA"/>
    <property type="match status" value="1"/>
</dbReference>
<dbReference type="Pfam" id="PF03185">
    <property type="entry name" value="CaKB"/>
    <property type="match status" value="1"/>
</dbReference>
<dbReference type="Proteomes" id="UP001163046">
    <property type="component" value="Unassembled WGS sequence"/>
</dbReference>
<keyword evidence="3 9" id="KW-0812">Transmembrane</keyword>
<keyword evidence="7" id="KW-0325">Glycoprotein</keyword>
<evidence type="ECO:0000313" key="10">
    <source>
        <dbReference type="EMBL" id="KAJ7379839.1"/>
    </source>
</evidence>
<evidence type="ECO:0000256" key="5">
    <source>
        <dbReference type="ARBA" id="ARBA00023065"/>
    </source>
</evidence>
<accession>A0A9W9ZGZ6</accession>
<organism evidence="10 11">
    <name type="scientific">Desmophyllum pertusum</name>
    <dbReference type="NCBI Taxonomy" id="174260"/>
    <lineage>
        <taxon>Eukaryota</taxon>
        <taxon>Metazoa</taxon>
        <taxon>Cnidaria</taxon>
        <taxon>Anthozoa</taxon>
        <taxon>Hexacorallia</taxon>
        <taxon>Scleractinia</taxon>
        <taxon>Caryophylliina</taxon>
        <taxon>Caryophylliidae</taxon>
        <taxon>Desmophyllum</taxon>
    </lineage>
</organism>
<comment type="caution">
    <text evidence="10">The sequence shown here is derived from an EMBL/GenBank/DDBJ whole genome shotgun (WGS) entry which is preliminary data.</text>
</comment>
<keyword evidence="11" id="KW-1185">Reference proteome</keyword>
<evidence type="ECO:0000313" key="11">
    <source>
        <dbReference type="Proteomes" id="UP001163046"/>
    </source>
</evidence>
<keyword evidence="2" id="KW-0813">Transport</keyword>
<keyword evidence="4 9" id="KW-1133">Transmembrane helix</keyword>
<name>A0A9W9ZGZ6_9CNID</name>
<dbReference type="GO" id="GO:0008076">
    <property type="term" value="C:voltage-gated potassium channel complex"/>
    <property type="evidence" value="ECO:0007669"/>
    <property type="project" value="TreeGrafter"/>
</dbReference>
<evidence type="ECO:0000256" key="1">
    <source>
        <dbReference type="ARBA" id="ARBA00004141"/>
    </source>
</evidence>
<dbReference type="OrthoDB" id="5973433at2759"/>
<feature type="transmembrane region" description="Helical" evidence="9">
    <location>
        <begin position="119"/>
        <end position="138"/>
    </location>
</feature>
<dbReference type="AlphaFoldDB" id="A0A9W9ZGZ6"/>
<dbReference type="GO" id="GO:0005513">
    <property type="term" value="P:detection of calcium ion"/>
    <property type="evidence" value="ECO:0007669"/>
    <property type="project" value="TreeGrafter"/>
</dbReference>
<evidence type="ECO:0000256" key="2">
    <source>
        <dbReference type="ARBA" id="ARBA00022448"/>
    </source>
</evidence>
<proteinExistence type="predicted"/>
<gene>
    <name evidence="10" type="ORF">OS493_012588</name>
</gene>
<dbReference type="PANTHER" id="PTHR10258:SF8">
    <property type="entry name" value="CALCIUM-ACTIVATED POTASSIUM CHANNEL BK ALPHA SUBUNIT DOMAIN-CONTAINING PROTEIN"/>
    <property type="match status" value="1"/>
</dbReference>
<evidence type="ECO:0000256" key="3">
    <source>
        <dbReference type="ARBA" id="ARBA00022692"/>
    </source>
</evidence>
<sequence length="163" mass="18587">MTCSSRALSGTAISSNYRDEKKCGSSYYRCLRILVSYYANGKKQTAYLYENVNAQKNKCSTQPCSSSEWSNDLDVESFRRDYGKPDSAYTCYYNPKTLDEVFTIRSSVMSDQWKVVNGILWPLLLVVFSLGMLGTLFCRAKGRCCYKKRNGSSVQYQNLQPRA</sequence>
<protein>
    <submittedName>
        <fullName evidence="10">Uncharacterized protein</fullName>
    </submittedName>
</protein>
<dbReference type="EMBL" id="MU826355">
    <property type="protein sequence ID" value="KAJ7379839.1"/>
    <property type="molecule type" value="Genomic_DNA"/>
</dbReference>
<keyword evidence="5" id="KW-0406">Ion transport</keyword>
<evidence type="ECO:0000256" key="4">
    <source>
        <dbReference type="ARBA" id="ARBA00022989"/>
    </source>
</evidence>
<comment type="subcellular location">
    <subcellularLocation>
        <location evidence="1">Membrane</location>
        <topology evidence="1">Multi-pass membrane protein</topology>
    </subcellularLocation>
</comment>
<evidence type="ECO:0000256" key="6">
    <source>
        <dbReference type="ARBA" id="ARBA00023136"/>
    </source>
</evidence>
<keyword evidence="6 9" id="KW-0472">Membrane</keyword>
<reference evidence="10" key="1">
    <citation type="submission" date="2023-01" db="EMBL/GenBank/DDBJ databases">
        <title>Genome assembly of the deep-sea coral Lophelia pertusa.</title>
        <authorList>
            <person name="Herrera S."/>
            <person name="Cordes E."/>
        </authorList>
    </citation>
    <scope>NUCLEOTIDE SEQUENCE</scope>
    <source>
        <strain evidence="10">USNM1676648</strain>
        <tissue evidence="10">Polyp</tissue>
    </source>
</reference>